<name>A0ABN9XB38_9DINO</name>
<feature type="compositionally biased region" description="Low complexity" evidence="1">
    <location>
        <begin position="52"/>
        <end position="81"/>
    </location>
</feature>
<dbReference type="EMBL" id="CAUYUJ010020235">
    <property type="protein sequence ID" value="CAK0896755.1"/>
    <property type="molecule type" value="Genomic_DNA"/>
</dbReference>
<dbReference type="Proteomes" id="UP001189429">
    <property type="component" value="Unassembled WGS sequence"/>
</dbReference>
<feature type="region of interest" description="Disordered" evidence="1">
    <location>
        <begin position="47"/>
        <end position="98"/>
    </location>
</feature>
<organism evidence="2 3">
    <name type="scientific">Prorocentrum cordatum</name>
    <dbReference type="NCBI Taxonomy" id="2364126"/>
    <lineage>
        <taxon>Eukaryota</taxon>
        <taxon>Sar</taxon>
        <taxon>Alveolata</taxon>
        <taxon>Dinophyceae</taxon>
        <taxon>Prorocentrales</taxon>
        <taxon>Prorocentraceae</taxon>
        <taxon>Prorocentrum</taxon>
    </lineage>
</organism>
<protein>
    <submittedName>
        <fullName evidence="2">Uncharacterized protein</fullName>
    </submittedName>
</protein>
<feature type="compositionally biased region" description="Pro residues" evidence="1">
    <location>
        <begin position="82"/>
        <end position="97"/>
    </location>
</feature>
<keyword evidence="3" id="KW-1185">Reference proteome</keyword>
<evidence type="ECO:0000256" key="1">
    <source>
        <dbReference type="SAM" id="MobiDB-lite"/>
    </source>
</evidence>
<evidence type="ECO:0000313" key="3">
    <source>
        <dbReference type="Proteomes" id="UP001189429"/>
    </source>
</evidence>
<sequence>PRGLLLESARARRHGTRPRLLSASVARQAGGRPSPLPLALRLQGRCRGQQDAAEAGVPPAALAEAGGQRPELAPEPALEVAPPAPLAPTPPTSPPASPKLLARALTLVDRSPLHQRAEPWDEAGRLYRL</sequence>
<feature type="non-terminal residue" evidence="2">
    <location>
        <position position="1"/>
    </location>
</feature>
<proteinExistence type="predicted"/>
<reference evidence="2" key="1">
    <citation type="submission" date="2023-10" db="EMBL/GenBank/DDBJ databases">
        <authorList>
            <person name="Chen Y."/>
            <person name="Shah S."/>
            <person name="Dougan E. K."/>
            <person name="Thang M."/>
            <person name="Chan C."/>
        </authorList>
    </citation>
    <scope>NUCLEOTIDE SEQUENCE [LARGE SCALE GENOMIC DNA]</scope>
</reference>
<evidence type="ECO:0000313" key="2">
    <source>
        <dbReference type="EMBL" id="CAK0896755.1"/>
    </source>
</evidence>
<accession>A0ABN9XB38</accession>
<gene>
    <name evidence="2" type="ORF">PCOR1329_LOCUS75128</name>
</gene>
<comment type="caution">
    <text evidence="2">The sequence shown here is derived from an EMBL/GenBank/DDBJ whole genome shotgun (WGS) entry which is preliminary data.</text>
</comment>